<keyword evidence="2" id="KW-1185">Reference proteome</keyword>
<dbReference type="Proteomes" id="UP001157502">
    <property type="component" value="Chromosome 1"/>
</dbReference>
<protein>
    <submittedName>
        <fullName evidence="1">Uncharacterized protein</fullName>
    </submittedName>
</protein>
<evidence type="ECO:0000313" key="2">
    <source>
        <dbReference type="Proteomes" id="UP001157502"/>
    </source>
</evidence>
<name>A0ACC2HJT7_DALPE</name>
<sequence length="831" mass="92398">MAMTSLILLMVFIMVSSAHNTGNYSQNDRQKRELLLRSKRRWDLSTFEIVEEDLGPFPKVVTEMFNDRLNLVTQVFHLSGNGVDEEPIGVFSIGLKNGTLTQHKRIDREKNKLFTMKFDVLNTDRSKGDVSLSFNVAVRDINDNPPIFKTPVMRDYVRENLPEGYLPVQLKPVDIDEENTKNSEISVRVVSQEPAEPKISVKEVEGAKMSQLTFTGCFDYDKVKEYKVIVEAKDHGKPVLSSSATVILHILDSNTHLPVFKDTTYSAEIKEMELNKEILRVSVTDADTPNTPAWRAVYSIVKGNEEGNYKIVTDPKTNQGVLSVIKGKDFERTTLTNVVIAVENEEPLFVCPSAQGGPVPKTQTVNVTVKVIEVNDPPAFKDNVTNVYAMEEEKPGKMIYKPVVTDPDSDVKCIRYEVVDPAGWVTIDPKTGALTTVKPMDRESSYINKDSVYTILVRAIDDGEPPATATGTVLVHLGDINDNLPSVSTKELIMCGDKVNVTVQDNDQSPYGCPCSFSLGEDNSGTSQKSHWKLDPDTGMQAGLINLKSLPYGSYTVPLVIQDQQGHAVNATIHVLVCDCGQGNACRARLSRTSSLGWPAVGLLLAGLLLLLLMLLFFLRCECGKEFTQLPVYLQDQGNQTLIKYNEEGGGVECKSKPVSCVHQITTTDCHPAHTIQKPWTFLEVITENSNLVGGFSNRETFRRVGGANATNQIQRGRYQPWNPSRGTNMKISQAISSKYTRSFSHQANQSISEQIERKLYTFGDEVTYEPNMYAYEGTGSKCQSLDQLSQSDPGNELEFLEDLGSKFNNLGGSKFNKTLGKDLYFYKHPA</sequence>
<dbReference type="EMBL" id="CM055728">
    <property type="protein sequence ID" value="KAJ8016234.1"/>
    <property type="molecule type" value="Genomic_DNA"/>
</dbReference>
<evidence type="ECO:0000313" key="1">
    <source>
        <dbReference type="EMBL" id="KAJ8016234.1"/>
    </source>
</evidence>
<gene>
    <name evidence="1" type="ORF">DPEC_G00005090</name>
</gene>
<comment type="caution">
    <text evidence="1">The sequence shown here is derived from an EMBL/GenBank/DDBJ whole genome shotgun (WGS) entry which is preliminary data.</text>
</comment>
<reference evidence="1" key="1">
    <citation type="submission" date="2021-05" db="EMBL/GenBank/DDBJ databases">
        <authorList>
            <person name="Pan Q."/>
            <person name="Jouanno E."/>
            <person name="Zahm M."/>
            <person name="Klopp C."/>
            <person name="Cabau C."/>
            <person name="Louis A."/>
            <person name="Berthelot C."/>
            <person name="Parey E."/>
            <person name="Roest Crollius H."/>
            <person name="Montfort J."/>
            <person name="Robinson-Rechavi M."/>
            <person name="Bouchez O."/>
            <person name="Lampietro C."/>
            <person name="Lopez Roques C."/>
            <person name="Donnadieu C."/>
            <person name="Postlethwait J."/>
            <person name="Bobe J."/>
            <person name="Dillon D."/>
            <person name="Chandos A."/>
            <person name="von Hippel F."/>
            <person name="Guiguen Y."/>
        </authorList>
    </citation>
    <scope>NUCLEOTIDE SEQUENCE</scope>
    <source>
        <strain evidence="1">YG-Jan2019</strain>
    </source>
</reference>
<accession>A0ACC2HJT7</accession>
<proteinExistence type="predicted"/>
<organism evidence="1 2">
    <name type="scientific">Dallia pectoralis</name>
    <name type="common">Alaska blackfish</name>
    <dbReference type="NCBI Taxonomy" id="75939"/>
    <lineage>
        <taxon>Eukaryota</taxon>
        <taxon>Metazoa</taxon>
        <taxon>Chordata</taxon>
        <taxon>Craniata</taxon>
        <taxon>Vertebrata</taxon>
        <taxon>Euteleostomi</taxon>
        <taxon>Actinopterygii</taxon>
        <taxon>Neopterygii</taxon>
        <taxon>Teleostei</taxon>
        <taxon>Protacanthopterygii</taxon>
        <taxon>Esociformes</taxon>
        <taxon>Umbridae</taxon>
        <taxon>Dallia</taxon>
    </lineage>
</organism>